<evidence type="ECO:0000259" key="4">
    <source>
        <dbReference type="PROSITE" id="PS51371"/>
    </source>
</evidence>
<feature type="domain" description="CBS" evidence="4">
    <location>
        <begin position="372"/>
        <end position="428"/>
    </location>
</feature>
<accession>A0A7C1JXL3</accession>
<dbReference type="InterPro" id="IPR000644">
    <property type="entry name" value="CBS_dom"/>
</dbReference>
<protein>
    <submittedName>
        <fullName evidence="5">CBS domain-containing protein</fullName>
    </submittedName>
</protein>
<name>A0A7C1JXL3_9CHLR</name>
<dbReference type="InterPro" id="IPR015867">
    <property type="entry name" value="N-reg_PII/ATP_PRibTrfase_C"/>
</dbReference>
<feature type="domain" description="CBS" evidence="4">
    <location>
        <begin position="211"/>
        <end position="270"/>
    </location>
</feature>
<dbReference type="PANTHER" id="PTHR43080">
    <property type="entry name" value="CBS DOMAIN-CONTAINING PROTEIN CBSX3, MITOCHONDRIAL"/>
    <property type="match status" value="1"/>
</dbReference>
<keyword evidence="2 3" id="KW-0129">CBS domain</keyword>
<proteinExistence type="inferred from homology"/>
<dbReference type="SUPFAM" id="SSF54913">
    <property type="entry name" value="GlnB-like"/>
    <property type="match status" value="1"/>
</dbReference>
<dbReference type="SUPFAM" id="SSF54631">
    <property type="entry name" value="CBS-domain pair"/>
    <property type="match status" value="2"/>
</dbReference>
<dbReference type="InterPro" id="IPR046342">
    <property type="entry name" value="CBS_dom_sf"/>
</dbReference>
<dbReference type="SMART" id="SM00116">
    <property type="entry name" value="CBS"/>
    <property type="match status" value="4"/>
</dbReference>
<dbReference type="Gene3D" id="3.10.580.10">
    <property type="entry name" value="CBS-domain"/>
    <property type="match status" value="2"/>
</dbReference>
<reference evidence="5" key="1">
    <citation type="journal article" date="2020" name="mSystems">
        <title>Genome- and Community-Level Interaction Insights into Carbon Utilization and Element Cycling Functions of Hydrothermarchaeota in Hydrothermal Sediment.</title>
        <authorList>
            <person name="Zhou Z."/>
            <person name="Liu Y."/>
            <person name="Xu W."/>
            <person name="Pan J."/>
            <person name="Luo Z.H."/>
            <person name="Li M."/>
        </authorList>
    </citation>
    <scope>NUCLEOTIDE SEQUENCE [LARGE SCALE GENOMIC DNA]</scope>
    <source>
        <strain evidence="5">SpSt-289</strain>
    </source>
</reference>
<dbReference type="Gene3D" id="3.30.70.120">
    <property type="match status" value="1"/>
</dbReference>
<gene>
    <name evidence="5" type="ORF">ENQ20_06600</name>
</gene>
<comment type="similarity">
    <text evidence="1">Belongs to the UPF0166 family.</text>
</comment>
<organism evidence="5">
    <name type="scientific">Caldilinea aerophila</name>
    <dbReference type="NCBI Taxonomy" id="133453"/>
    <lineage>
        <taxon>Bacteria</taxon>
        <taxon>Bacillati</taxon>
        <taxon>Chloroflexota</taxon>
        <taxon>Caldilineae</taxon>
        <taxon>Caldilineales</taxon>
        <taxon>Caldilineaceae</taxon>
        <taxon>Caldilinea</taxon>
    </lineage>
</organism>
<dbReference type="InterPro" id="IPR011322">
    <property type="entry name" value="N-reg_PII-like_a/b"/>
</dbReference>
<evidence type="ECO:0000313" key="5">
    <source>
        <dbReference type="EMBL" id="HDX31150.1"/>
    </source>
</evidence>
<dbReference type="AlphaFoldDB" id="A0A7C1JXL3"/>
<comment type="caution">
    <text evidence="5">The sequence shown here is derived from an EMBL/GenBank/DDBJ whole genome shotgun (WGS) entry which is preliminary data.</text>
</comment>
<dbReference type="Pfam" id="PF00571">
    <property type="entry name" value="CBS"/>
    <property type="match status" value="4"/>
</dbReference>
<dbReference type="EMBL" id="DSMG01000074">
    <property type="protein sequence ID" value="HDX31150.1"/>
    <property type="molecule type" value="Genomic_DNA"/>
</dbReference>
<evidence type="ECO:0000256" key="2">
    <source>
        <dbReference type="ARBA" id="ARBA00023122"/>
    </source>
</evidence>
<evidence type="ECO:0000256" key="1">
    <source>
        <dbReference type="ARBA" id="ARBA00010554"/>
    </source>
</evidence>
<dbReference type="PANTHER" id="PTHR43080:SF29">
    <property type="entry name" value="OS02G0818000 PROTEIN"/>
    <property type="match status" value="1"/>
</dbReference>
<dbReference type="CDD" id="cd04586">
    <property type="entry name" value="CBS_pair_BON_assoc"/>
    <property type="match status" value="1"/>
</dbReference>
<dbReference type="Pfam" id="PF02641">
    <property type="entry name" value="DUF190"/>
    <property type="match status" value="1"/>
</dbReference>
<dbReference type="PROSITE" id="PS51371">
    <property type="entry name" value="CBS"/>
    <property type="match status" value="4"/>
</dbReference>
<feature type="domain" description="CBS" evidence="4">
    <location>
        <begin position="285"/>
        <end position="342"/>
    </location>
</feature>
<feature type="domain" description="CBS" evidence="4">
    <location>
        <begin position="124"/>
        <end position="184"/>
    </location>
</feature>
<dbReference type="InterPro" id="IPR051257">
    <property type="entry name" value="Diverse_CBS-Domain"/>
</dbReference>
<sequence>MQLTGEVIRVTIYIGENDRYRGASLYMAILEFLRREGAAGATVTRALAGFGARSRIHTSNIEVLSSDLPIRIEWIDLPQRVERLLPQLQQMVDDGLIVREPVTVVHYSMGRSKDPLNQPVSYIMRELDEVASVTPDASVAEVVKLLLDRGVRSLPVVDEERRLVGIITDGDLLRRAGLTARIALHKEMPDDQIHALLTTLRRSPLTAGEMMTAPVISVRADETVRTAAARMVKHNLKRLPVVNEEGRLMGMVSRIDIFRSVQLHSDRKATDIEEPRPGRSITELMYTDVPTVGPDATLEEIVRALEASRRRRVVVVDSERHVLGMITDGDLLRRSQQRQHPGLLERLRRLVVGEPAIDQVLPSAGERAADLMSTPVITIRPDASLGEALRLMTTHAVKRLPVVDAEGRLLGLLGRASVLRGLMESNAGE</sequence>
<evidence type="ECO:0000256" key="3">
    <source>
        <dbReference type="PROSITE-ProRule" id="PRU00703"/>
    </source>
</evidence>
<dbReference type="InterPro" id="IPR003793">
    <property type="entry name" value="UPF0166"/>
</dbReference>